<feature type="compositionally biased region" description="Polar residues" evidence="1">
    <location>
        <begin position="101"/>
        <end position="112"/>
    </location>
</feature>
<evidence type="ECO:0000256" key="1">
    <source>
        <dbReference type="SAM" id="MobiDB-lite"/>
    </source>
</evidence>
<dbReference type="EMBL" id="KV417621">
    <property type="protein sequence ID" value="KZP14191.1"/>
    <property type="molecule type" value="Genomic_DNA"/>
</dbReference>
<dbReference type="AlphaFoldDB" id="A0A166D0I2"/>
<feature type="compositionally biased region" description="Low complexity" evidence="1">
    <location>
        <begin position="34"/>
        <end position="50"/>
    </location>
</feature>
<feature type="non-terminal residue" evidence="2">
    <location>
        <position position="320"/>
    </location>
</feature>
<evidence type="ECO:0000313" key="3">
    <source>
        <dbReference type="Proteomes" id="UP000076532"/>
    </source>
</evidence>
<accession>A0A166D0I2</accession>
<name>A0A166D0I2_9AGAM</name>
<proteinExistence type="predicted"/>
<protein>
    <submittedName>
        <fullName evidence="2">Uncharacterized protein</fullName>
    </submittedName>
</protein>
<sequence>MTFPYPDTSYCSPPPEDKTNEPLCRPIPASSRFPALPAITATPAARTAPPGSVGWVTQKSASVQNRKASTRGTRGRGTPASLHIQPSRGGHAGAAKSASAVTSDTGSNSPWDQISRGPASAFPSSKQSASEKKNPWPRIPHFMSSSSETSTSTGESSVLTAPLPVFDLPAPPGISFNPMSWVDDVPSGLFPNVVVSNAQSTLPPLTSNAAAPQSIRHAKVNDGQYLEDAFEQLDVADPMEDLIPELSPSPRSHWIGLHPIDDFQHHDLRSKSLSVNSPETAIADIHTVPEEPPTPLSYWIDLHSIDDVEYLHDDLHSPSP</sequence>
<organism evidence="2 3">
    <name type="scientific">Athelia psychrophila</name>
    <dbReference type="NCBI Taxonomy" id="1759441"/>
    <lineage>
        <taxon>Eukaryota</taxon>
        <taxon>Fungi</taxon>
        <taxon>Dikarya</taxon>
        <taxon>Basidiomycota</taxon>
        <taxon>Agaricomycotina</taxon>
        <taxon>Agaricomycetes</taxon>
        <taxon>Agaricomycetidae</taxon>
        <taxon>Atheliales</taxon>
        <taxon>Atheliaceae</taxon>
        <taxon>Athelia</taxon>
    </lineage>
</organism>
<feature type="region of interest" description="Disordered" evidence="1">
    <location>
        <begin position="1"/>
        <end position="157"/>
    </location>
</feature>
<evidence type="ECO:0000313" key="2">
    <source>
        <dbReference type="EMBL" id="KZP14191.1"/>
    </source>
</evidence>
<feature type="compositionally biased region" description="Low complexity" evidence="1">
    <location>
        <begin position="144"/>
        <end position="157"/>
    </location>
</feature>
<reference evidence="2 3" key="1">
    <citation type="journal article" date="2016" name="Mol. Biol. Evol.">
        <title>Comparative Genomics of Early-Diverging Mushroom-Forming Fungi Provides Insights into the Origins of Lignocellulose Decay Capabilities.</title>
        <authorList>
            <person name="Nagy L.G."/>
            <person name="Riley R."/>
            <person name="Tritt A."/>
            <person name="Adam C."/>
            <person name="Daum C."/>
            <person name="Floudas D."/>
            <person name="Sun H."/>
            <person name="Yadav J.S."/>
            <person name="Pangilinan J."/>
            <person name="Larsson K.H."/>
            <person name="Matsuura K."/>
            <person name="Barry K."/>
            <person name="Labutti K."/>
            <person name="Kuo R."/>
            <person name="Ohm R.A."/>
            <person name="Bhattacharya S.S."/>
            <person name="Shirouzu T."/>
            <person name="Yoshinaga Y."/>
            <person name="Martin F.M."/>
            <person name="Grigoriev I.V."/>
            <person name="Hibbett D.S."/>
        </authorList>
    </citation>
    <scope>NUCLEOTIDE SEQUENCE [LARGE SCALE GENOMIC DNA]</scope>
    <source>
        <strain evidence="2 3">CBS 109695</strain>
    </source>
</reference>
<feature type="compositionally biased region" description="Low complexity" evidence="1">
    <location>
        <begin position="87"/>
        <end position="100"/>
    </location>
</feature>
<dbReference type="Proteomes" id="UP000076532">
    <property type="component" value="Unassembled WGS sequence"/>
</dbReference>
<gene>
    <name evidence="2" type="ORF">FIBSPDRAFT_796955</name>
</gene>
<feature type="compositionally biased region" description="Polar residues" evidence="1">
    <location>
        <begin position="55"/>
        <end position="72"/>
    </location>
</feature>
<keyword evidence="3" id="KW-1185">Reference proteome</keyword>